<feature type="signal peptide" evidence="4">
    <location>
        <begin position="1"/>
        <end position="20"/>
    </location>
</feature>
<evidence type="ECO:0000256" key="2">
    <source>
        <dbReference type="ARBA" id="ARBA00024900"/>
    </source>
</evidence>
<dbReference type="GO" id="GO:0004784">
    <property type="term" value="F:superoxide dismutase activity"/>
    <property type="evidence" value="ECO:0007669"/>
    <property type="project" value="UniProtKB-EC"/>
</dbReference>
<evidence type="ECO:0000259" key="5">
    <source>
        <dbReference type="Pfam" id="PF00080"/>
    </source>
</evidence>
<sequence length="194" mass="20511">MKQFVTGFLASLLLISSAGCGTKNDGSVSKENSKEVAEMAGGVYRIPMVNQKRNTVGYIEVYESKEKGVDIHLSASELPPGTLAFHIFEKAECTAPTFESAGSVFNPTNKEHGFDNPKGPYAGDLPNIEVGADGKVDIIVNAPDVTISQGKLSLLDNDGSAFIIHSGQDDYLTNPSGNSGERIVCGSIKNGEAQ</sequence>
<dbReference type="Gene3D" id="2.60.40.200">
    <property type="entry name" value="Superoxide dismutase, copper/zinc binding domain"/>
    <property type="match status" value="1"/>
</dbReference>
<dbReference type="AlphaFoldDB" id="A0A0M4FQ78"/>
<dbReference type="InterPro" id="IPR001424">
    <property type="entry name" value="SOD_Cu_Zn_dom"/>
</dbReference>
<dbReference type="Pfam" id="PF00080">
    <property type="entry name" value="Sod_Cu"/>
    <property type="match status" value="1"/>
</dbReference>
<accession>A0A0M4FQ78</accession>
<dbReference type="InterPro" id="IPR024134">
    <property type="entry name" value="SOD_Cu/Zn_/chaperone"/>
</dbReference>
<dbReference type="InterPro" id="IPR018152">
    <property type="entry name" value="SOD_Cu/Zn_BS"/>
</dbReference>
<dbReference type="GO" id="GO:0005507">
    <property type="term" value="F:copper ion binding"/>
    <property type="evidence" value="ECO:0007669"/>
    <property type="project" value="InterPro"/>
</dbReference>
<keyword evidence="4" id="KW-0732">Signal</keyword>
<dbReference type="Proteomes" id="UP000067625">
    <property type="component" value="Chromosome"/>
</dbReference>
<evidence type="ECO:0000256" key="1">
    <source>
        <dbReference type="ARBA" id="ARBA00010457"/>
    </source>
</evidence>
<protein>
    <recommendedName>
        <fullName evidence="3">Superoxide dismutase [Cu-Zn]</fullName>
        <ecNumber evidence="3">1.15.1.1</ecNumber>
    </recommendedName>
</protein>
<dbReference type="STRING" id="1441095.AM592_06665"/>
<keyword evidence="3" id="KW-0862">Zinc</keyword>
<name>A0A0M4FQ78_9BACI</name>
<comment type="catalytic activity">
    <reaction evidence="3">
        <text>2 superoxide + 2 H(+) = H2O2 + O2</text>
        <dbReference type="Rhea" id="RHEA:20696"/>
        <dbReference type="ChEBI" id="CHEBI:15378"/>
        <dbReference type="ChEBI" id="CHEBI:15379"/>
        <dbReference type="ChEBI" id="CHEBI:16240"/>
        <dbReference type="ChEBI" id="CHEBI:18421"/>
        <dbReference type="EC" id="1.15.1.1"/>
    </reaction>
</comment>
<dbReference type="InterPro" id="IPR036423">
    <property type="entry name" value="SOD-like_Cu/Zn_dom_sf"/>
</dbReference>
<evidence type="ECO:0000313" key="7">
    <source>
        <dbReference type="Proteomes" id="UP000067625"/>
    </source>
</evidence>
<evidence type="ECO:0000313" key="6">
    <source>
        <dbReference type="EMBL" id="ALC81310.1"/>
    </source>
</evidence>
<keyword evidence="3" id="KW-0479">Metal-binding</keyword>
<evidence type="ECO:0000256" key="4">
    <source>
        <dbReference type="SAM" id="SignalP"/>
    </source>
</evidence>
<keyword evidence="3" id="KW-0560">Oxidoreductase</keyword>
<evidence type="ECO:0000256" key="3">
    <source>
        <dbReference type="RuleBase" id="RU000393"/>
    </source>
</evidence>
<dbReference type="RefSeq" id="WP_053603066.1">
    <property type="nucleotide sequence ID" value="NZ_CP012600.1"/>
</dbReference>
<comment type="function">
    <text evidence="2">Destroys radicals which are normally produced within the cells and which are toxic to biological systems. May play a role in favoring mycobacterial survival in phagocytes.</text>
</comment>
<comment type="cofactor">
    <cofactor evidence="3">
        <name>Cu cation</name>
        <dbReference type="ChEBI" id="CHEBI:23378"/>
    </cofactor>
    <text evidence="3">Binds 1 copper ion per subunit.</text>
</comment>
<feature type="domain" description="Superoxide dismutase copper/zinc binding" evidence="5">
    <location>
        <begin position="57"/>
        <end position="188"/>
    </location>
</feature>
<dbReference type="PANTHER" id="PTHR10003">
    <property type="entry name" value="SUPEROXIDE DISMUTASE CU-ZN -RELATED"/>
    <property type="match status" value="1"/>
</dbReference>
<dbReference type="SUPFAM" id="SSF49329">
    <property type="entry name" value="Cu,Zn superoxide dismutase-like"/>
    <property type="match status" value="1"/>
</dbReference>
<keyword evidence="3" id="KW-0186">Copper</keyword>
<organism evidence="6 7">
    <name type="scientific">Bacillus gobiensis</name>
    <dbReference type="NCBI Taxonomy" id="1441095"/>
    <lineage>
        <taxon>Bacteria</taxon>
        <taxon>Bacillati</taxon>
        <taxon>Bacillota</taxon>
        <taxon>Bacilli</taxon>
        <taxon>Bacillales</taxon>
        <taxon>Bacillaceae</taxon>
        <taxon>Bacillus</taxon>
    </lineage>
</organism>
<proteinExistence type="inferred from homology"/>
<reference evidence="7" key="1">
    <citation type="submission" date="2015-08" db="EMBL/GenBank/DDBJ databases">
        <title>Genome sequencing project for genomic taxonomy and phylogenomics of Bacillus-like bacteria.</title>
        <authorList>
            <person name="Liu B."/>
            <person name="Wang J."/>
            <person name="Zhu Y."/>
            <person name="Liu G."/>
            <person name="Chen Q."/>
            <person name="Chen Z."/>
            <person name="Lan J."/>
            <person name="Che J."/>
            <person name="Ge C."/>
            <person name="Shi H."/>
            <person name="Pan Z."/>
            <person name="Liu X."/>
        </authorList>
    </citation>
    <scope>NUCLEOTIDE SEQUENCE [LARGE SCALE GENOMIC DNA]</scope>
    <source>
        <strain evidence="7">FJAT-4402</strain>
    </source>
</reference>
<feature type="chain" id="PRO_5039528063" description="Superoxide dismutase [Cu-Zn]" evidence="4">
    <location>
        <begin position="21"/>
        <end position="194"/>
    </location>
</feature>
<dbReference type="OrthoDB" id="9792957at2"/>
<comment type="similarity">
    <text evidence="1 3">Belongs to the Cu-Zn superoxide dismutase family.</text>
</comment>
<reference evidence="6 7" key="2">
    <citation type="journal article" date="2016" name="Int. J. Syst. Evol. Microbiol.">
        <title>Bacillus gobiensis sp. nov., isolated from a soil sample.</title>
        <authorList>
            <person name="Liu B."/>
            <person name="Liu G.H."/>
            <person name="Cetin S."/>
            <person name="Schumann P."/>
            <person name="Pan Z.Z."/>
            <person name="Chen Q.Q."/>
        </authorList>
    </citation>
    <scope>NUCLEOTIDE SEQUENCE [LARGE SCALE GENOMIC DNA]</scope>
    <source>
        <strain evidence="6 7">FJAT-4402</strain>
    </source>
</reference>
<dbReference type="EMBL" id="CP012600">
    <property type="protein sequence ID" value="ALC81310.1"/>
    <property type="molecule type" value="Genomic_DNA"/>
</dbReference>
<keyword evidence="7" id="KW-1185">Reference proteome</keyword>
<gene>
    <name evidence="6" type="ORF">AM592_06665</name>
</gene>
<dbReference type="PROSITE" id="PS51257">
    <property type="entry name" value="PROKAR_LIPOPROTEIN"/>
    <property type="match status" value="1"/>
</dbReference>
<dbReference type="CDD" id="cd00305">
    <property type="entry name" value="Cu-Zn_Superoxide_Dismutase"/>
    <property type="match status" value="1"/>
</dbReference>
<dbReference type="PROSITE" id="PS00332">
    <property type="entry name" value="SOD_CU_ZN_2"/>
    <property type="match status" value="1"/>
</dbReference>
<dbReference type="PATRIC" id="fig|1441095.3.peg.1472"/>
<comment type="cofactor">
    <cofactor evidence="3">
        <name>Zn(2+)</name>
        <dbReference type="ChEBI" id="CHEBI:29105"/>
    </cofactor>
    <text evidence="3">Binds 1 zinc ion per subunit.</text>
</comment>
<dbReference type="EC" id="1.15.1.1" evidence="3"/>